<gene>
    <name evidence="1" type="ORF">SEMRO_710_G191140.2</name>
</gene>
<dbReference type="AlphaFoldDB" id="A0A9N8E7P7"/>
<sequence>MLQTLAKTGVTPTEKLQKIVADWSAWDGIVCAVVGIAGCLDRHLIRRMLKPLAEHGQTCLVSGLLSSHDFPCLLGQFLDDVNSNITSMPRALLMHTYKTCKALVSSGMGMQAFQKSKQLSAKQNPKWKKSYYQKSKSMVGIQTMIKRISGSDLQSCSPTGPSCMPHVILLMLVGSCIICTYLMTPMPPIEPISVYSPLHSTDLRIILGEENAQFAQLVDSLTQMELDALISFVDFLNLEKLRDLCATAFAAQNWALFLTAV</sequence>
<keyword evidence="2" id="KW-1185">Reference proteome</keyword>
<organism evidence="1 2">
    <name type="scientific">Seminavis robusta</name>
    <dbReference type="NCBI Taxonomy" id="568900"/>
    <lineage>
        <taxon>Eukaryota</taxon>
        <taxon>Sar</taxon>
        <taxon>Stramenopiles</taxon>
        <taxon>Ochrophyta</taxon>
        <taxon>Bacillariophyta</taxon>
        <taxon>Bacillariophyceae</taxon>
        <taxon>Bacillariophycidae</taxon>
        <taxon>Naviculales</taxon>
        <taxon>Naviculaceae</taxon>
        <taxon>Seminavis</taxon>
    </lineage>
</organism>
<proteinExistence type="predicted"/>
<evidence type="ECO:0000313" key="2">
    <source>
        <dbReference type="Proteomes" id="UP001153069"/>
    </source>
</evidence>
<evidence type="ECO:0000313" key="1">
    <source>
        <dbReference type="EMBL" id="CAB9515370.1"/>
    </source>
</evidence>
<comment type="caution">
    <text evidence="1">The sequence shown here is derived from an EMBL/GenBank/DDBJ whole genome shotgun (WGS) entry which is preliminary data.</text>
</comment>
<reference evidence="1" key="1">
    <citation type="submission" date="2020-06" db="EMBL/GenBank/DDBJ databases">
        <authorList>
            <consortium name="Plant Systems Biology data submission"/>
        </authorList>
    </citation>
    <scope>NUCLEOTIDE SEQUENCE</scope>
    <source>
        <strain evidence="1">D6</strain>
    </source>
</reference>
<accession>A0A9N8E7P7</accession>
<dbReference type="EMBL" id="CAICTM010000709">
    <property type="protein sequence ID" value="CAB9515370.1"/>
    <property type="molecule type" value="Genomic_DNA"/>
</dbReference>
<name>A0A9N8E7P7_9STRA</name>
<protein>
    <submittedName>
        <fullName evidence="1">Uncharacterized protein</fullName>
    </submittedName>
</protein>
<dbReference type="Proteomes" id="UP001153069">
    <property type="component" value="Unassembled WGS sequence"/>
</dbReference>